<dbReference type="EMBL" id="CP133612">
    <property type="protein sequence ID" value="WMV08074.1"/>
    <property type="molecule type" value="Genomic_DNA"/>
</dbReference>
<protein>
    <recommendedName>
        <fullName evidence="1">Integrase catalytic domain-containing protein</fullName>
    </recommendedName>
</protein>
<dbReference type="InterPro" id="IPR001584">
    <property type="entry name" value="Integrase_cat-core"/>
</dbReference>
<dbReference type="PANTHER" id="PTHR34072:SF52">
    <property type="entry name" value="RIBONUCLEASE H"/>
    <property type="match status" value="1"/>
</dbReference>
<sequence length="213" mass="24009">MELLKDYDVTIQYYPGKANVVADPLSRKEVSMGGLACLGVSKRRLAKDMQTLESKFMQLGISEKGGVLSSIEVRLTFIEEINAKLVEDENLNELRKKTLSDRGKQFTSKIRRKLHDELGSQLTFSTTFNPQTDGQSERTIQVLGDMLRACVIHFGGHWDKFLPLCEFSYNNSYHSSIDMAPFEAFYEKGCRSPIGWFEAGDVKPLGVDLVKDA</sequence>
<evidence type="ECO:0000313" key="2">
    <source>
        <dbReference type="EMBL" id="WMV08074.1"/>
    </source>
</evidence>
<reference evidence="2" key="1">
    <citation type="submission" date="2023-08" db="EMBL/GenBank/DDBJ databases">
        <title>A de novo genome assembly of Solanum verrucosum Schlechtendal, a Mexican diploid species geographically isolated from the other diploid A-genome species in potato relatives.</title>
        <authorList>
            <person name="Hosaka K."/>
        </authorList>
    </citation>
    <scope>NUCLEOTIDE SEQUENCE</scope>
    <source>
        <tissue evidence="2">Young leaves</tissue>
    </source>
</reference>
<dbReference type="GO" id="GO:0015074">
    <property type="term" value="P:DNA integration"/>
    <property type="evidence" value="ECO:0007669"/>
    <property type="project" value="InterPro"/>
</dbReference>
<dbReference type="InterPro" id="IPR012337">
    <property type="entry name" value="RNaseH-like_sf"/>
</dbReference>
<dbReference type="Proteomes" id="UP001234989">
    <property type="component" value="Chromosome 1"/>
</dbReference>
<dbReference type="InterPro" id="IPR036397">
    <property type="entry name" value="RNaseH_sf"/>
</dbReference>
<organism evidence="2 3">
    <name type="scientific">Solanum verrucosum</name>
    <dbReference type="NCBI Taxonomy" id="315347"/>
    <lineage>
        <taxon>Eukaryota</taxon>
        <taxon>Viridiplantae</taxon>
        <taxon>Streptophyta</taxon>
        <taxon>Embryophyta</taxon>
        <taxon>Tracheophyta</taxon>
        <taxon>Spermatophyta</taxon>
        <taxon>Magnoliopsida</taxon>
        <taxon>eudicotyledons</taxon>
        <taxon>Gunneridae</taxon>
        <taxon>Pentapetalae</taxon>
        <taxon>asterids</taxon>
        <taxon>lamiids</taxon>
        <taxon>Solanales</taxon>
        <taxon>Solanaceae</taxon>
        <taxon>Solanoideae</taxon>
        <taxon>Solaneae</taxon>
        <taxon>Solanum</taxon>
    </lineage>
</organism>
<dbReference type="Gene3D" id="3.30.420.10">
    <property type="entry name" value="Ribonuclease H-like superfamily/Ribonuclease H"/>
    <property type="match status" value="1"/>
</dbReference>
<dbReference type="GO" id="GO:0003676">
    <property type="term" value="F:nucleic acid binding"/>
    <property type="evidence" value="ECO:0007669"/>
    <property type="project" value="InterPro"/>
</dbReference>
<keyword evidence="3" id="KW-1185">Reference proteome</keyword>
<name>A0AAF0PUB0_SOLVR</name>
<dbReference type="PROSITE" id="PS50994">
    <property type="entry name" value="INTEGRASE"/>
    <property type="match status" value="1"/>
</dbReference>
<evidence type="ECO:0000259" key="1">
    <source>
        <dbReference type="PROSITE" id="PS50994"/>
    </source>
</evidence>
<dbReference type="PANTHER" id="PTHR34072">
    <property type="entry name" value="ENZYMATIC POLYPROTEIN-RELATED"/>
    <property type="match status" value="1"/>
</dbReference>
<feature type="domain" description="Integrase catalytic" evidence="1">
    <location>
        <begin position="11"/>
        <end position="189"/>
    </location>
</feature>
<accession>A0AAF0PUB0</accession>
<gene>
    <name evidence="2" type="ORF">MTR67_001459</name>
</gene>
<dbReference type="SUPFAM" id="SSF53098">
    <property type="entry name" value="Ribonuclease H-like"/>
    <property type="match status" value="1"/>
</dbReference>
<proteinExistence type="predicted"/>
<evidence type="ECO:0000313" key="3">
    <source>
        <dbReference type="Proteomes" id="UP001234989"/>
    </source>
</evidence>
<dbReference type="AlphaFoldDB" id="A0AAF0PUB0"/>